<dbReference type="EC" id="2.7.13.3" evidence="2"/>
<dbReference type="Gene3D" id="3.30.565.10">
    <property type="entry name" value="Histidine kinase-like ATPase, C-terminal domain"/>
    <property type="match status" value="2"/>
</dbReference>
<sequence length="761" mass="84486">MSGAGEALDPEQIKTAIEEELKKASPDWHRIEQWSRARVESDPDNVRFTVDAGHIQRLGAELVGKQDTALSELIKNAYDADATKVTLTFTDYQQPGGTLVIEDDGSGMQDDIIRSSWMRISTASKVDQPLSPIYRRVRAGRKGIGRFSVQRLGKWLYLETRPRGSTTGFRVRFSWDEEFRPGRDLNEVFSQIERFGKPADECGTTLRIVDLRDGWSEAALAKVWRSVLLLQPPFPVARSEPVEQHPSSADPGFAVNINGVSRDAKRSEYSIETSFLSQAFATISASIDEDGRATVRVVSPKSNLDDSQEFDKKFLVTGPVSLNASYFIYHSSTLSGMNMTAAAELGRLFGGIRIYRNGFRVLPYGEAADDWLELDIDVSRREVIVPFNNRNFFGHVELNTDANPLFEETSSREGLLENEAYAELKQFVRDAVEWAAKRVAAARNRKQDAGQRDFIPEPRRPSEYIRTVRENMGISPSSSPDAVQTDRVLAKAEAIATEFEQRVEEQRAASLEYEEMLRLLASLGLSISVFGHEVKGARDALRARLDLLEDAIEAVPDARQKAALERQFAELKLGSDRMFDIGGYISGLMSTTESRQLSPLSVGGALQRFATQFTEYMSRQNVEFEVNVDPPTLRTTPMHRSELDSVLLNFLTNSIKSMRNARVKDRKVRMDARPDGRFIVIGFEDSGPGIAAADRNRVFDAFFTTTMAADDDGVAGPGTGLGLKIVSDIAASYGGGASVEEASPGYGCRFEFRVLALGEEA</sequence>
<dbReference type="AlphaFoldDB" id="A0A7W6LL47"/>
<dbReference type="PANTHER" id="PTHR44936:SF10">
    <property type="entry name" value="SENSOR PROTEIN RSTB"/>
    <property type="match status" value="1"/>
</dbReference>
<dbReference type="GO" id="GO:0005524">
    <property type="term" value="F:ATP binding"/>
    <property type="evidence" value="ECO:0007669"/>
    <property type="project" value="UniProtKB-KW"/>
</dbReference>
<keyword evidence="6" id="KW-0067">ATP-binding</keyword>
<evidence type="ECO:0000259" key="7">
    <source>
        <dbReference type="PROSITE" id="PS50109"/>
    </source>
</evidence>
<dbReference type="PRINTS" id="PR00344">
    <property type="entry name" value="BCTRLSENSOR"/>
</dbReference>
<evidence type="ECO:0000256" key="5">
    <source>
        <dbReference type="ARBA" id="ARBA00022777"/>
    </source>
</evidence>
<keyword evidence="4" id="KW-0547">Nucleotide-binding</keyword>
<reference evidence="8 9" key="1">
    <citation type="submission" date="2020-08" db="EMBL/GenBank/DDBJ databases">
        <title>Genomic Encyclopedia of Type Strains, Phase IV (KMG-IV): sequencing the most valuable type-strain genomes for metagenomic binning, comparative biology and taxonomic classification.</title>
        <authorList>
            <person name="Goeker M."/>
        </authorList>
    </citation>
    <scope>NUCLEOTIDE SEQUENCE [LARGE SCALE GENOMIC DNA]</scope>
    <source>
        <strain evidence="8 9">DSM 19371</strain>
    </source>
</reference>
<evidence type="ECO:0000313" key="8">
    <source>
        <dbReference type="EMBL" id="MBB4146386.1"/>
    </source>
</evidence>
<dbReference type="GO" id="GO:0004673">
    <property type="term" value="F:protein histidine kinase activity"/>
    <property type="evidence" value="ECO:0007669"/>
    <property type="project" value="UniProtKB-EC"/>
</dbReference>
<accession>A0A7W6LL47</accession>
<dbReference type="SMART" id="SM00387">
    <property type="entry name" value="HATPase_c"/>
    <property type="match status" value="2"/>
</dbReference>
<comment type="caution">
    <text evidence="8">The sequence shown here is derived from an EMBL/GenBank/DDBJ whole genome shotgun (WGS) entry which is preliminary data.</text>
</comment>
<dbReference type="InterPro" id="IPR004358">
    <property type="entry name" value="Sig_transdc_His_kin-like_C"/>
</dbReference>
<evidence type="ECO:0000256" key="1">
    <source>
        <dbReference type="ARBA" id="ARBA00000085"/>
    </source>
</evidence>
<evidence type="ECO:0000256" key="3">
    <source>
        <dbReference type="ARBA" id="ARBA00022679"/>
    </source>
</evidence>
<gene>
    <name evidence="8" type="ORF">GGQ90_000139</name>
</gene>
<keyword evidence="9" id="KW-1185">Reference proteome</keyword>
<dbReference type="InterPro" id="IPR005467">
    <property type="entry name" value="His_kinase_dom"/>
</dbReference>
<keyword evidence="5 8" id="KW-0418">Kinase</keyword>
<dbReference type="InterPro" id="IPR036890">
    <property type="entry name" value="HATPase_C_sf"/>
</dbReference>
<protein>
    <recommendedName>
        <fullName evidence="2">histidine kinase</fullName>
        <ecNumber evidence="2">2.7.13.3</ecNumber>
    </recommendedName>
</protein>
<dbReference type="InterPro" id="IPR003594">
    <property type="entry name" value="HATPase_dom"/>
</dbReference>
<dbReference type="InterPro" id="IPR050980">
    <property type="entry name" value="2C_sensor_his_kinase"/>
</dbReference>
<dbReference type="RefSeq" id="WP_188080348.1">
    <property type="nucleotide sequence ID" value="NZ_JACIEU010000001.1"/>
</dbReference>
<proteinExistence type="predicted"/>
<name>A0A7W6LL47_9SPHN</name>
<evidence type="ECO:0000256" key="6">
    <source>
        <dbReference type="ARBA" id="ARBA00022840"/>
    </source>
</evidence>
<evidence type="ECO:0000256" key="4">
    <source>
        <dbReference type="ARBA" id="ARBA00022741"/>
    </source>
</evidence>
<evidence type="ECO:0000313" key="9">
    <source>
        <dbReference type="Proteomes" id="UP000590524"/>
    </source>
</evidence>
<dbReference type="EMBL" id="JACIEU010000001">
    <property type="protein sequence ID" value="MBB4146386.1"/>
    <property type="molecule type" value="Genomic_DNA"/>
</dbReference>
<dbReference type="PROSITE" id="PS50109">
    <property type="entry name" value="HIS_KIN"/>
    <property type="match status" value="1"/>
</dbReference>
<feature type="domain" description="Histidine kinase" evidence="7">
    <location>
        <begin position="529"/>
        <end position="758"/>
    </location>
</feature>
<comment type="catalytic activity">
    <reaction evidence="1">
        <text>ATP + protein L-histidine = ADP + protein N-phospho-L-histidine.</text>
        <dbReference type="EC" id="2.7.13.3"/>
    </reaction>
</comment>
<dbReference type="PANTHER" id="PTHR44936">
    <property type="entry name" value="SENSOR PROTEIN CREC"/>
    <property type="match status" value="1"/>
</dbReference>
<keyword evidence="3" id="KW-0808">Transferase</keyword>
<dbReference type="Pfam" id="PF13589">
    <property type="entry name" value="HATPase_c_3"/>
    <property type="match status" value="1"/>
</dbReference>
<dbReference type="Pfam" id="PF02518">
    <property type="entry name" value="HATPase_c"/>
    <property type="match status" value="1"/>
</dbReference>
<dbReference type="Proteomes" id="UP000590524">
    <property type="component" value="Unassembled WGS sequence"/>
</dbReference>
<organism evidence="8 9">
    <name type="scientific">Sphingobium scionense</name>
    <dbReference type="NCBI Taxonomy" id="1404341"/>
    <lineage>
        <taxon>Bacteria</taxon>
        <taxon>Pseudomonadati</taxon>
        <taxon>Pseudomonadota</taxon>
        <taxon>Alphaproteobacteria</taxon>
        <taxon>Sphingomonadales</taxon>
        <taxon>Sphingomonadaceae</taxon>
        <taxon>Sphingobium</taxon>
    </lineage>
</organism>
<dbReference type="SUPFAM" id="SSF55874">
    <property type="entry name" value="ATPase domain of HSP90 chaperone/DNA topoisomerase II/histidine kinase"/>
    <property type="match status" value="2"/>
</dbReference>
<evidence type="ECO:0000256" key="2">
    <source>
        <dbReference type="ARBA" id="ARBA00012438"/>
    </source>
</evidence>